<keyword evidence="3 9" id="KW-0812">Transmembrane</keyword>
<feature type="transmembrane region" description="Helical" evidence="11">
    <location>
        <begin position="25"/>
        <end position="45"/>
    </location>
</feature>
<feature type="transmembrane region" description="Helical" evidence="11">
    <location>
        <begin position="274"/>
        <end position="293"/>
    </location>
</feature>
<evidence type="ECO:0000256" key="9">
    <source>
        <dbReference type="RuleBase" id="RU280816"/>
    </source>
</evidence>
<dbReference type="PANTHER" id="PTHR31942">
    <property type="entry name" value="MLO-LIKE PROTEIN 1"/>
    <property type="match status" value="1"/>
</dbReference>
<dbReference type="RefSeq" id="XP_010514871.1">
    <property type="nucleotide sequence ID" value="XM_010516569.1"/>
</dbReference>
<comment type="subcellular location">
    <subcellularLocation>
        <location evidence="1 9">Membrane</location>
        <topology evidence="1 9">Multi-pass membrane protein</topology>
    </subcellularLocation>
</comment>
<evidence type="ECO:0000256" key="4">
    <source>
        <dbReference type="ARBA" id="ARBA00022821"/>
    </source>
</evidence>
<dbReference type="PANTHER" id="PTHR31942:SF89">
    <property type="entry name" value="MLO-LIKE PROTEIN 3"/>
    <property type="match status" value="1"/>
</dbReference>
<organism evidence="12 13">
    <name type="scientific">Camelina sativa</name>
    <name type="common">False flax</name>
    <name type="synonym">Myagrum sativum</name>
    <dbReference type="NCBI Taxonomy" id="90675"/>
    <lineage>
        <taxon>Eukaryota</taxon>
        <taxon>Viridiplantae</taxon>
        <taxon>Streptophyta</taxon>
        <taxon>Embryophyta</taxon>
        <taxon>Tracheophyta</taxon>
        <taxon>Spermatophyta</taxon>
        <taxon>Magnoliopsida</taxon>
        <taxon>eudicotyledons</taxon>
        <taxon>Gunneridae</taxon>
        <taxon>Pentapetalae</taxon>
        <taxon>rosids</taxon>
        <taxon>malvids</taxon>
        <taxon>Brassicales</taxon>
        <taxon>Brassicaceae</taxon>
        <taxon>Camelineae</taxon>
        <taxon>Camelina</taxon>
    </lineage>
</organism>
<evidence type="ECO:0000256" key="10">
    <source>
        <dbReference type="SAM" id="MobiDB-lite"/>
    </source>
</evidence>
<sequence length="507" mass="59184">MTEKEESNHSAEVGTVRSLQETPTWALATVCFFFVAVSMFLERLINLLSIRLKKNRKTSLLEALEKLKSVLMVLGFMSLMLNVTEGEVSNICIPIRYANRMLPCRKTISLHDNDNDEDDEDDEDDDHHDNFFHHCSKGKTSLISQEGLTQLSFFIFVLACMHILYNLAVVLLGMAKMRKWKLWEKETQTVEYLTSNDPNRFRMTRDTTFARRHLSSWTETSIQLWIKCFFRQFFNSVAKIDYLTLRHGFIFAHLSSNNAFNFQKYIHRSLHEDFKTIVGISPLMWLTVVIFMLLDVYGWRVYFYMSFVPLIVVLVIGTKLEMIVAKMAVTIKEHNNVIRGSPLVEPNDKHFWFSNPRFLLSILHYTLFLNTFEMAFFVWITWQFGINSCYHDNREIIITRIVLAVTVQVLSSYITLPLYALVTQMGSSYKRVILEEQIANVFRQWHGRVRVKRKTEKTPERNNDNDNNGDIDLGESPTQSEVANDFGSLGRQPQILQEIPVHNQTER</sequence>
<evidence type="ECO:0000256" key="3">
    <source>
        <dbReference type="ARBA" id="ARBA00022692"/>
    </source>
</evidence>
<name>A0ABM0ZF41_CAMSA</name>
<feature type="transmembrane region" description="Helical" evidence="11">
    <location>
        <begin position="66"/>
        <end position="84"/>
    </location>
</feature>
<feature type="region of interest" description="Disordered" evidence="10">
    <location>
        <begin position="453"/>
        <end position="507"/>
    </location>
</feature>
<accession>A0ABM0ZF41</accession>
<feature type="transmembrane region" description="Helical" evidence="11">
    <location>
        <begin position="299"/>
        <end position="317"/>
    </location>
</feature>
<keyword evidence="6 9" id="KW-1133">Transmembrane helix</keyword>
<keyword evidence="12" id="KW-1185">Reference proteome</keyword>
<evidence type="ECO:0000256" key="5">
    <source>
        <dbReference type="ARBA" id="ARBA00022860"/>
    </source>
</evidence>
<evidence type="ECO:0000313" key="12">
    <source>
        <dbReference type="Proteomes" id="UP000694864"/>
    </source>
</evidence>
<dbReference type="Proteomes" id="UP000694864">
    <property type="component" value="Chromosome 6"/>
</dbReference>
<evidence type="ECO:0000256" key="11">
    <source>
        <dbReference type="SAM" id="Phobius"/>
    </source>
</evidence>
<proteinExistence type="inferred from homology"/>
<dbReference type="InterPro" id="IPR004326">
    <property type="entry name" value="Mlo"/>
</dbReference>
<comment type="similarity">
    <text evidence="2 9">Belongs to the MLO family.</text>
</comment>
<dbReference type="GeneID" id="104790785"/>
<feature type="transmembrane region" description="Helical" evidence="11">
    <location>
        <begin position="401"/>
        <end position="422"/>
    </location>
</feature>
<evidence type="ECO:0000256" key="8">
    <source>
        <dbReference type="ARBA" id="ARBA00023265"/>
    </source>
</evidence>
<gene>
    <name evidence="13" type="primary">LOC104790785</name>
    <name evidence="9" type="synonym">MLO</name>
</gene>
<keyword evidence="5 9" id="KW-0112">Calmodulin-binding</keyword>
<feature type="transmembrane region" description="Helical" evidence="11">
    <location>
        <begin position="151"/>
        <end position="175"/>
    </location>
</feature>
<comment type="function">
    <text evidence="9">May be involved in modulation of pathogen defense and leaf cell death.</text>
</comment>
<evidence type="ECO:0000256" key="7">
    <source>
        <dbReference type="ARBA" id="ARBA00023136"/>
    </source>
</evidence>
<reference evidence="13" key="2">
    <citation type="submission" date="2025-08" db="UniProtKB">
        <authorList>
            <consortium name="RefSeq"/>
        </authorList>
    </citation>
    <scope>IDENTIFICATION</scope>
    <source>
        <tissue evidence="13">Leaf</tissue>
    </source>
</reference>
<evidence type="ECO:0000256" key="1">
    <source>
        <dbReference type="ARBA" id="ARBA00004141"/>
    </source>
</evidence>
<evidence type="ECO:0000256" key="6">
    <source>
        <dbReference type="ARBA" id="ARBA00022989"/>
    </source>
</evidence>
<keyword evidence="7 9" id="KW-0472">Membrane</keyword>
<comment type="domain">
    <text evidence="9">The C-terminus contains a calmodulin-binding domain, which binds calmodulin in a calcium-dependent fashion.</text>
</comment>
<evidence type="ECO:0000313" key="13">
    <source>
        <dbReference type="RefSeq" id="XP_010514871.1"/>
    </source>
</evidence>
<keyword evidence="4 9" id="KW-0611">Plant defense</keyword>
<dbReference type="Pfam" id="PF03094">
    <property type="entry name" value="Mlo"/>
    <property type="match status" value="1"/>
</dbReference>
<reference evidence="12" key="1">
    <citation type="journal article" date="2014" name="Nat. Commun.">
        <title>The emerging biofuel crop Camelina sativa retains a highly undifferentiated hexaploid genome structure.</title>
        <authorList>
            <person name="Kagale S."/>
            <person name="Koh C."/>
            <person name="Nixon J."/>
            <person name="Bollina V."/>
            <person name="Clarke W.E."/>
            <person name="Tuteja R."/>
            <person name="Spillane C."/>
            <person name="Robinson S.J."/>
            <person name="Links M.G."/>
            <person name="Clarke C."/>
            <person name="Higgins E.E."/>
            <person name="Huebert T."/>
            <person name="Sharpe A.G."/>
            <person name="Parkin I.A."/>
        </authorList>
    </citation>
    <scope>NUCLEOTIDE SEQUENCE [LARGE SCALE GENOMIC DNA]</scope>
    <source>
        <strain evidence="12">cv. DH55</strain>
    </source>
</reference>
<feature type="transmembrane region" description="Helical" evidence="11">
    <location>
        <begin position="358"/>
        <end position="381"/>
    </location>
</feature>
<evidence type="ECO:0000256" key="2">
    <source>
        <dbReference type="ARBA" id="ARBA00006574"/>
    </source>
</evidence>
<protein>
    <recommendedName>
        <fullName evidence="9">MLO-like protein</fullName>
    </recommendedName>
</protein>
<keyword evidence="8 9" id="KW-0568">Pathogenesis-related protein</keyword>